<keyword evidence="5" id="KW-0418">Kinase</keyword>
<evidence type="ECO:0000256" key="6">
    <source>
        <dbReference type="ARBA" id="ARBA00022840"/>
    </source>
</evidence>
<evidence type="ECO:0000256" key="5">
    <source>
        <dbReference type="ARBA" id="ARBA00022777"/>
    </source>
</evidence>
<evidence type="ECO:0000313" key="10">
    <source>
        <dbReference type="EMBL" id="KAK8839462.1"/>
    </source>
</evidence>
<dbReference type="PANTHER" id="PTHR24361">
    <property type="entry name" value="MITOGEN-ACTIVATED KINASE KINASE KINASE"/>
    <property type="match status" value="1"/>
</dbReference>
<dbReference type="InterPro" id="IPR011009">
    <property type="entry name" value="Kinase-like_dom_sf"/>
</dbReference>
<name>A0ABR2H1H0_9EUKA</name>
<dbReference type="PANTHER" id="PTHR24361:SF433">
    <property type="entry name" value="PROTEIN KINASE DOMAIN-CONTAINING PROTEIN"/>
    <property type="match status" value="1"/>
</dbReference>
<gene>
    <name evidence="10" type="ORF">M9Y10_031817</name>
</gene>
<evidence type="ECO:0000256" key="2">
    <source>
        <dbReference type="ARBA" id="ARBA00022527"/>
    </source>
</evidence>
<dbReference type="SMART" id="SM00220">
    <property type="entry name" value="S_TKc"/>
    <property type="match status" value="1"/>
</dbReference>
<evidence type="ECO:0000313" key="11">
    <source>
        <dbReference type="Proteomes" id="UP001470230"/>
    </source>
</evidence>
<comment type="catalytic activity">
    <reaction evidence="8">
        <text>L-seryl-[protein] + ATP = O-phospho-L-seryl-[protein] + ADP + H(+)</text>
        <dbReference type="Rhea" id="RHEA:17989"/>
        <dbReference type="Rhea" id="RHEA-COMP:9863"/>
        <dbReference type="Rhea" id="RHEA-COMP:11604"/>
        <dbReference type="ChEBI" id="CHEBI:15378"/>
        <dbReference type="ChEBI" id="CHEBI:29999"/>
        <dbReference type="ChEBI" id="CHEBI:30616"/>
        <dbReference type="ChEBI" id="CHEBI:83421"/>
        <dbReference type="ChEBI" id="CHEBI:456216"/>
        <dbReference type="EC" id="2.7.11.1"/>
    </reaction>
</comment>
<evidence type="ECO:0000256" key="4">
    <source>
        <dbReference type="ARBA" id="ARBA00022741"/>
    </source>
</evidence>
<dbReference type="InterPro" id="IPR000719">
    <property type="entry name" value="Prot_kinase_dom"/>
</dbReference>
<evidence type="ECO:0000256" key="7">
    <source>
        <dbReference type="ARBA" id="ARBA00047899"/>
    </source>
</evidence>
<dbReference type="CDD" id="cd00180">
    <property type="entry name" value="PKc"/>
    <property type="match status" value="1"/>
</dbReference>
<keyword evidence="2" id="KW-0723">Serine/threonine-protein kinase</keyword>
<keyword evidence="4" id="KW-0547">Nucleotide-binding</keyword>
<reference evidence="10 11" key="1">
    <citation type="submission" date="2024-04" db="EMBL/GenBank/DDBJ databases">
        <title>Tritrichomonas musculus Genome.</title>
        <authorList>
            <person name="Alves-Ferreira E."/>
            <person name="Grigg M."/>
            <person name="Lorenzi H."/>
            <person name="Galac M."/>
        </authorList>
    </citation>
    <scope>NUCLEOTIDE SEQUENCE [LARGE SCALE GENOMIC DNA]</scope>
    <source>
        <strain evidence="10 11">EAF2021</strain>
    </source>
</reference>
<comment type="catalytic activity">
    <reaction evidence="7">
        <text>L-threonyl-[protein] + ATP = O-phospho-L-threonyl-[protein] + ADP + H(+)</text>
        <dbReference type="Rhea" id="RHEA:46608"/>
        <dbReference type="Rhea" id="RHEA-COMP:11060"/>
        <dbReference type="Rhea" id="RHEA-COMP:11605"/>
        <dbReference type="ChEBI" id="CHEBI:15378"/>
        <dbReference type="ChEBI" id="CHEBI:30013"/>
        <dbReference type="ChEBI" id="CHEBI:30616"/>
        <dbReference type="ChEBI" id="CHEBI:61977"/>
        <dbReference type="ChEBI" id="CHEBI:456216"/>
        <dbReference type="EC" id="2.7.11.1"/>
    </reaction>
</comment>
<dbReference type="Pfam" id="PF00069">
    <property type="entry name" value="Pkinase"/>
    <property type="match status" value="1"/>
</dbReference>
<dbReference type="InterPro" id="IPR053235">
    <property type="entry name" value="Ser_Thr_kinase"/>
</dbReference>
<dbReference type="PROSITE" id="PS50011">
    <property type="entry name" value="PROTEIN_KINASE_DOM"/>
    <property type="match status" value="1"/>
</dbReference>
<feature type="domain" description="Protein kinase" evidence="9">
    <location>
        <begin position="255"/>
        <end position="502"/>
    </location>
</feature>
<evidence type="ECO:0000256" key="3">
    <source>
        <dbReference type="ARBA" id="ARBA00022679"/>
    </source>
</evidence>
<dbReference type="Proteomes" id="UP001470230">
    <property type="component" value="Unassembled WGS sequence"/>
</dbReference>
<dbReference type="EMBL" id="JAPFFF010000051">
    <property type="protein sequence ID" value="KAK8839462.1"/>
    <property type="molecule type" value="Genomic_DNA"/>
</dbReference>
<keyword evidence="11" id="KW-1185">Reference proteome</keyword>
<dbReference type="SUPFAM" id="SSF56112">
    <property type="entry name" value="Protein kinase-like (PK-like)"/>
    <property type="match status" value="1"/>
</dbReference>
<dbReference type="EC" id="2.7.11.1" evidence="1"/>
<comment type="caution">
    <text evidence="10">The sequence shown here is derived from an EMBL/GenBank/DDBJ whole genome shotgun (WGS) entry which is preliminary data.</text>
</comment>
<keyword evidence="6" id="KW-0067">ATP-binding</keyword>
<dbReference type="InterPro" id="IPR008271">
    <property type="entry name" value="Ser/Thr_kinase_AS"/>
</dbReference>
<proteinExistence type="predicted"/>
<organism evidence="10 11">
    <name type="scientific">Tritrichomonas musculus</name>
    <dbReference type="NCBI Taxonomy" id="1915356"/>
    <lineage>
        <taxon>Eukaryota</taxon>
        <taxon>Metamonada</taxon>
        <taxon>Parabasalia</taxon>
        <taxon>Tritrichomonadida</taxon>
        <taxon>Tritrichomonadidae</taxon>
        <taxon>Tritrichomonas</taxon>
    </lineage>
</organism>
<evidence type="ECO:0000256" key="8">
    <source>
        <dbReference type="ARBA" id="ARBA00048679"/>
    </source>
</evidence>
<protein>
    <recommendedName>
        <fullName evidence="1">non-specific serine/threonine protein kinase</fullName>
        <ecNumber evidence="1">2.7.11.1</ecNumber>
    </recommendedName>
</protein>
<keyword evidence="3" id="KW-0808">Transferase</keyword>
<dbReference type="PROSITE" id="PS00108">
    <property type="entry name" value="PROTEIN_KINASE_ST"/>
    <property type="match status" value="1"/>
</dbReference>
<sequence>MQKLSFQELPQKYFSMLKQISDDKLKSIYSKFSFKYLTYEPSLDESNKNQIKNLLIDYLKKIKFVVYYILRNNSDNCQSNNRKVQNPNEEERDHSPNLTPSVIDIIFCFEGQCIIIENIDLLIIKSIILNLEENESSLINASTIAIDKEDSNEEKDAKKEINNFCINFNTFIENNLFVNKTIRPIAGYLIRRYFYPSNYFSDPTFFYFDDAEKIEDQKLRKEYNSLLRFEESSQTEDNSSTENKRELFNFETKDFIILRNILSNDKAFYYLVIHIKSLHILVMKIFSDSGNIEKEKGHEKYFCENFSHRCLTRCYGFIKDQNKTKGVIYKFMSNGSLKSYVLSYREKIDEFSILTISRIIQGLDYLYTNKLIHRDLKPANILLDHDFLPYISDFDEIRHPNEGEESDMTNDIGSMLYMSPEQYRGENISYASDIYSFGLIIYFLYEKQNLYSLYGVGNYINNEKAIPKLTQTSDIIQTLFLKCLKYNSEERITIQDIKYIYANKIFPMLFKNLNESVIMPQSKQLMFESFIFFDNFWI</sequence>
<accession>A0ABR2H1H0</accession>
<dbReference type="Gene3D" id="1.10.510.10">
    <property type="entry name" value="Transferase(Phosphotransferase) domain 1"/>
    <property type="match status" value="1"/>
</dbReference>
<evidence type="ECO:0000259" key="9">
    <source>
        <dbReference type="PROSITE" id="PS50011"/>
    </source>
</evidence>
<evidence type="ECO:0000256" key="1">
    <source>
        <dbReference type="ARBA" id="ARBA00012513"/>
    </source>
</evidence>